<dbReference type="GO" id="GO:0005737">
    <property type="term" value="C:cytoplasm"/>
    <property type="evidence" value="ECO:0007669"/>
    <property type="project" value="UniProtKB-SubCell"/>
</dbReference>
<dbReference type="SMART" id="SM00028">
    <property type="entry name" value="TPR"/>
    <property type="match status" value="3"/>
</dbReference>
<proteinExistence type="predicted"/>
<comment type="subcellular location">
    <subcellularLocation>
        <location evidence="1">Cytoplasm</location>
    </subcellularLocation>
</comment>
<dbReference type="Proteomes" id="UP000507470">
    <property type="component" value="Unassembled WGS sequence"/>
</dbReference>
<keyword evidence="7" id="KW-1133">Transmembrane helix</keyword>
<keyword evidence="7" id="KW-0812">Transmembrane</keyword>
<dbReference type="PROSITE" id="PS50005">
    <property type="entry name" value="TPR"/>
    <property type="match status" value="1"/>
</dbReference>
<dbReference type="GO" id="GO:0051879">
    <property type="term" value="F:Hsp90 protein binding"/>
    <property type="evidence" value="ECO:0007669"/>
    <property type="project" value="TreeGrafter"/>
</dbReference>
<dbReference type="OrthoDB" id="10038545at2759"/>
<evidence type="ECO:0000313" key="9">
    <source>
        <dbReference type="Proteomes" id="UP000507470"/>
    </source>
</evidence>
<keyword evidence="7" id="KW-0472">Membrane</keyword>
<dbReference type="SUPFAM" id="SSF48452">
    <property type="entry name" value="TPR-like"/>
    <property type="match status" value="1"/>
</dbReference>
<protein>
    <submittedName>
        <fullName evidence="8">Uncharacterized protein</fullName>
    </submittedName>
</protein>
<feature type="repeat" description="TPR" evidence="5">
    <location>
        <begin position="74"/>
        <end position="107"/>
    </location>
</feature>
<dbReference type="Gene3D" id="1.25.40.10">
    <property type="entry name" value="Tetratricopeptide repeat domain"/>
    <property type="match status" value="1"/>
</dbReference>
<dbReference type="PANTHER" id="PTHR22904">
    <property type="entry name" value="TPR REPEAT CONTAINING PROTEIN"/>
    <property type="match status" value="1"/>
</dbReference>
<feature type="transmembrane region" description="Helical" evidence="7">
    <location>
        <begin position="133"/>
        <end position="153"/>
    </location>
</feature>
<dbReference type="InterPro" id="IPR011990">
    <property type="entry name" value="TPR-like_helical_dom_sf"/>
</dbReference>
<keyword evidence="3" id="KW-0677">Repeat</keyword>
<dbReference type="InterPro" id="IPR019734">
    <property type="entry name" value="TPR_rpt"/>
</dbReference>
<name>A0A6J8D0V5_MYTCO</name>
<evidence type="ECO:0000256" key="7">
    <source>
        <dbReference type="SAM" id="Phobius"/>
    </source>
</evidence>
<evidence type="ECO:0000256" key="5">
    <source>
        <dbReference type="PROSITE-ProRule" id="PRU00339"/>
    </source>
</evidence>
<dbReference type="FunFam" id="1.25.40.10:FF:000020">
    <property type="entry name" value="Stress-induced phosphoprotein 1"/>
    <property type="match status" value="1"/>
</dbReference>
<dbReference type="AlphaFoldDB" id="A0A6J8D0V5"/>
<sequence>MSKEKADQLKEEGNKCVKEGNYAEAVLHYTHAISQDGRNHVLYSNRSLCFLKLHQYYYAMEDAKKTIKLKSDWPKGFFRKGEVEFAVGNYTLAMMAYKQAELIDPTDQGIKVAMLKTTKEVIRVRKEERRQPWLYGGGGLLIGFIIVLADQFLADKPSIKNIVLQILLIIVFGGMGLLVLKTYRFVIESQQSSLLEEPVDLMKAMNGEDDLPEKSGTETKQTDKKPHRKGGVGSARQRYKMGKS</sequence>
<organism evidence="8 9">
    <name type="scientific">Mytilus coruscus</name>
    <name type="common">Sea mussel</name>
    <dbReference type="NCBI Taxonomy" id="42192"/>
    <lineage>
        <taxon>Eukaryota</taxon>
        <taxon>Metazoa</taxon>
        <taxon>Spiralia</taxon>
        <taxon>Lophotrochozoa</taxon>
        <taxon>Mollusca</taxon>
        <taxon>Bivalvia</taxon>
        <taxon>Autobranchia</taxon>
        <taxon>Pteriomorphia</taxon>
        <taxon>Mytilida</taxon>
        <taxon>Mytiloidea</taxon>
        <taxon>Mytilidae</taxon>
        <taxon>Mytilinae</taxon>
        <taxon>Mytilus</taxon>
    </lineage>
</organism>
<evidence type="ECO:0000256" key="3">
    <source>
        <dbReference type="ARBA" id="ARBA00022737"/>
    </source>
</evidence>
<dbReference type="EMBL" id="CACVKT020006393">
    <property type="protein sequence ID" value="CAC5401267.1"/>
    <property type="molecule type" value="Genomic_DNA"/>
</dbReference>
<evidence type="ECO:0000256" key="1">
    <source>
        <dbReference type="ARBA" id="ARBA00004496"/>
    </source>
</evidence>
<accession>A0A6J8D0V5</accession>
<evidence type="ECO:0000256" key="4">
    <source>
        <dbReference type="ARBA" id="ARBA00022803"/>
    </source>
</evidence>
<feature type="transmembrane region" description="Helical" evidence="7">
    <location>
        <begin position="159"/>
        <end position="180"/>
    </location>
</feature>
<evidence type="ECO:0000313" key="8">
    <source>
        <dbReference type="EMBL" id="CAC5401267.1"/>
    </source>
</evidence>
<keyword evidence="4 5" id="KW-0802">TPR repeat</keyword>
<reference evidence="8 9" key="1">
    <citation type="submission" date="2020-06" db="EMBL/GenBank/DDBJ databases">
        <authorList>
            <person name="Li R."/>
            <person name="Bekaert M."/>
        </authorList>
    </citation>
    <scope>NUCLEOTIDE SEQUENCE [LARGE SCALE GENOMIC DNA]</scope>
    <source>
        <strain evidence="9">wild</strain>
    </source>
</reference>
<keyword evidence="9" id="KW-1185">Reference proteome</keyword>
<feature type="region of interest" description="Disordered" evidence="6">
    <location>
        <begin position="205"/>
        <end position="244"/>
    </location>
</feature>
<gene>
    <name evidence="8" type="ORF">MCOR_35369</name>
</gene>
<evidence type="ECO:0000256" key="6">
    <source>
        <dbReference type="SAM" id="MobiDB-lite"/>
    </source>
</evidence>
<feature type="compositionally biased region" description="Basic and acidic residues" evidence="6">
    <location>
        <begin position="212"/>
        <end position="224"/>
    </location>
</feature>
<evidence type="ECO:0000256" key="2">
    <source>
        <dbReference type="ARBA" id="ARBA00022490"/>
    </source>
</evidence>
<keyword evidence="2" id="KW-0963">Cytoplasm</keyword>
<dbReference type="PANTHER" id="PTHR22904:SF532">
    <property type="entry name" value="HEAT SHOCK PROTEIN STI1-LIKE PROTEIN"/>
    <property type="match status" value="1"/>
</dbReference>